<gene>
    <name evidence="7" type="ORF">PAPYR_8894</name>
</gene>
<proteinExistence type="predicted"/>
<dbReference type="PANTHER" id="PTHR44733">
    <property type="entry name" value="DNAJ HOMOLOG SUBFAMILY C MEMBER 22"/>
    <property type="match status" value="1"/>
</dbReference>
<protein>
    <recommendedName>
        <fullName evidence="6">TM2 domain-containing protein</fullName>
    </recommendedName>
</protein>
<evidence type="ECO:0000256" key="5">
    <source>
        <dbReference type="SAM" id="Phobius"/>
    </source>
</evidence>
<keyword evidence="8" id="KW-1185">Reference proteome</keyword>
<feature type="domain" description="TM2" evidence="6">
    <location>
        <begin position="19"/>
        <end position="68"/>
    </location>
</feature>
<feature type="transmembrane region" description="Helical" evidence="5">
    <location>
        <begin position="50"/>
        <end position="69"/>
    </location>
</feature>
<accession>A0ABQ8UDA0</accession>
<keyword evidence="2 5" id="KW-0812">Transmembrane</keyword>
<comment type="subcellular location">
    <subcellularLocation>
        <location evidence="1">Membrane</location>
        <topology evidence="1">Multi-pass membrane protein</topology>
    </subcellularLocation>
</comment>
<organism evidence="7 8">
    <name type="scientific">Paratrimastix pyriformis</name>
    <dbReference type="NCBI Taxonomy" id="342808"/>
    <lineage>
        <taxon>Eukaryota</taxon>
        <taxon>Metamonada</taxon>
        <taxon>Preaxostyla</taxon>
        <taxon>Paratrimastigidae</taxon>
        <taxon>Paratrimastix</taxon>
    </lineage>
</organism>
<evidence type="ECO:0000259" key="6">
    <source>
        <dbReference type="Pfam" id="PF05154"/>
    </source>
</evidence>
<evidence type="ECO:0000313" key="7">
    <source>
        <dbReference type="EMBL" id="KAJ4456048.1"/>
    </source>
</evidence>
<reference evidence="7" key="1">
    <citation type="journal article" date="2022" name="bioRxiv">
        <title>Genomics of Preaxostyla Flagellates Illuminates Evolutionary Transitions and the Path Towards Mitochondrial Loss.</title>
        <authorList>
            <person name="Novak L.V.F."/>
            <person name="Treitli S.C."/>
            <person name="Pyrih J."/>
            <person name="Halakuc P."/>
            <person name="Pipaliya S.V."/>
            <person name="Vacek V."/>
            <person name="Brzon O."/>
            <person name="Soukal P."/>
            <person name="Eme L."/>
            <person name="Dacks J.B."/>
            <person name="Karnkowska A."/>
            <person name="Elias M."/>
            <person name="Hampl V."/>
        </authorList>
    </citation>
    <scope>NUCLEOTIDE SEQUENCE</scope>
    <source>
        <strain evidence="7">RCP-MX</strain>
    </source>
</reference>
<dbReference type="InterPro" id="IPR007829">
    <property type="entry name" value="TM2"/>
</dbReference>
<evidence type="ECO:0000256" key="2">
    <source>
        <dbReference type="ARBA" id="ARBA00022692"/>
    </source>
</evidence>
<name>A0ABQ8UDA0_9EUKA</name>
<evidence type="ECO:0000256" key="3">
    <source>
        <dbReference type="ARBA" id="ARBA00022989"/>
    </source>
</evidence>
<comment type="caution">
    <text evidence="7">The sequence shown here is derived from an EMBL/GenBank/DDBJ whole genome shotgun (WGS) entry which is preliminary data.</text>
</comment>
<evidence type="ECO:0000256" key="4">
    <source>
        <dbReference type="ARBA" id="ARBA00023136"/>
    </source>
</evidence>
<keyword evidence="4 5" id="KW-0472">Membrane</keyword>
<keyword evidence="3 5" id="KW-1133">Transmembrane helix</keyword>
<evidence type="ECO:0000256" key="1">
    <source>
        <dbReference type="ARBA" id="ARBA00004141"/>
    </source>
</evidence>
<dbReference type="Proteomes" id="UP001141327">
    <property type="component" value="Unassembled WGS sequence"/>
</dbReference>
<dbReference type="Pfam" id="PF05154">
    <property type="entry name" value="TM2"/>
    <property type="match status" value="1"/>
</dbReference>
<sequence length="161" mass="17652">MMQTQQTVQLVPVQPYRQPKDLTVAYALAALGCCGFCGLHRFYLDRVPSGLIWLFTGGLCGWGQCFDLLMMEKMVNDCNAGIPDNQPLTRTYIVAQAPPMMAPGVPYQTQVAPQSFNPQPGYQGQVMYVGAPLPPPQAQSLPPAMMTMPPPMPMPMPDGKY</sequence>
<dbReference type="PANTHER" id="PTHR44733:SF1">
    <property type="entry name" value="DNAJ HOMOLOG SUBFAMILY C MEMBER 22"/>
    <property type="match status" value="1"/>
</dbReference>
<feature type="transmembrane region" description="Helical" evidence="5">
    <location>
        <begin position="24"/>
        <end position="44"/>
    </location>
</feature>
<dbReference type="EMBL" id="JAPMOS010000084">
    <property type="protein sequence ID" value="KAJ4456048.1"/>
    <property type="molecule type" value="Genomic_DNA"/>
</dbReference>
<evidence type="ECO:0000313" key="8">
    <source>
        <dbReference type="Proteomes" id="UP001141327"/>
    </source>
</evidence>